<evidence type="ECO:0000313" key="2">
    <source>
        <dbReference type="Proteomes" id="UP001164929"/>
    </source>
</evidence>
<name>A0AAD6LE08_9ROSI</name>
<evidence type="ECO:0000313" key="1">
    <source>
        <dbReference type="EMBL" id="KAJ6958158.1"/>
    </source>
</evidence>
<protein>
    <submittedName>
        <fullName evidence="1">Uncharacterized protein</fullName>
    </submittedName>
</protein>
<gene>
    <name evidence="1" type="ORF">NC653_039954</name>
</gene>
<keyword evidence="2" id="KW-1185">Reference proteome</keyword>
<dbReference type="EMBL" id="JAQIZT010000018">
    <property type="protein sequence ID" value="KAJ6958158.1"/>
    <property type="molecule type" value="Genomic_DNA"/>
</dbReference>
<dbReference type="Proteomes" id="UP001164929">
    <property type="component" value="Chromosome 18"/>
</dbReference>
<reference evidence="1 2" key="1">
    <citation type="journal article" date="2023" name="Mol. Ecol. Resour.">
        <title>Chromosome-level genome assembly of a triploid poplar Populus alba 'Berolinensis'.</title>
        <authorList>
            <person name="Chen S."/>
            <person name="Yu Y."/>
            <person name="Wang X."/>
            <person name="Wang S."/>
            <person name="Zhang T."/>
            <person name="Zhou Y."/>
            <person name="He R."/>
            <person name="Meng N."/>
            <person name="Wang Y."/>
            <person name="Liu W."/>
            <person name="Liu Z."/>
            <person name="Liu J."/>
            <person name="Guo Q."/>
            <person name="Huang H."/>
            <person name="Sederoff R.R."/>
            <person name="Wang G."/>
            <person name="Qu G."/>
            <person name="Chen S."/>
        </authorList>
    </citation>
    <scope>NUCLEOTIDE SEQUENCE [LARGE SCALE GENOMIC DNA]</scope>
    <source>
        <strain evidence="1">SC-2020</strain>
    </source>
</reference>
<organism evidence="1 2">
    <name type="scientific">Populus alba x Populus x berolinensis</name>
    <dbReference type="NCBI Taxonomy" id="444605"/>
    <lineage>
        <taxon>Eukaryota</taxon>
        <taxon>Viridiplantae</taxon>
        <taxon>Streptophyta</taxon>
        <taxon>Embryophyta</taxon>
        <taxon>Tracheophyta</taxon>
        <taxon>Spermatophyta</taxon>
        <taxon>Magnoliopsida</taxon>
        <taxon>eudicotyledons</taxon>
        <taxon>Gunneridae</taxon>
        <taxon>Pentapetalae</taxon>
        <taxon>rosids</taxon>
        <taxon>fabids</taxon>
        <taxon>Malpighiales</taxon>
        <taxon>Salicaceae</taxon>
        <taxon>Saliceae</taxon>
        <taxon>Populus</taxon>
    </lineage>
</organism>
<comment type="caution">
    <text evidence="1">The sequence shown here is derived from an EMBL/GenBank/DDBJ whole genome shotgun (WGS) entry which is preliminary data.</text>
</comment>
<sequence length="56" mass="6369">MWFLVYPDLPPLKPKTPICLTNILMTKATHASMPQVTAPTCLTMFQQQRPENPIIT</sequence>
<accession>A0AAD6LE08</accession>
<proteinExistence type="predicted"/>
<dbReference type="AlphaFoldDB" id="A0AAD6LE08"/>